<organism evidence="3 4">
    <name type="scientific">Panicum virgatum</name>
    <name type="common">Blackwell switchgrass</name>
    <dbReference type="NCBI Taxonomy" id="38727"/>
    <lineage>
        <taxon>Eukaryota</taxon>
        <taxon>Viridiplantae</taxon>
        <taxon>Streptophyta</taxon>
        <taxon>Embryophyta</taxon>
        <taxon>Tracheophyta</taxon>
        <taxon>Spermatophyta</taxon>
        <taxon>Magnoliopsida</taxon>
        <taxon>Liliopsida</taxon>
        <taxon>Poales</taxon>
        <taxon>Poaceae</taxon>
        <taxon>PACMAD clade</taxon>
        <taxon>Panicoideae</taxon>
        <taxon>Panicodae</taxon>
        <taxon>Paniceae</taxon>
        <taxon>Panicinae</taxon>
        <taxon>Panicum</taxon>
        <taxon>Panicum sect. Hiantes</taxon>
    </lineage>
</organism>
<feature type="region of interest" description="Disordered" evidence="1">
    <location>
        <begin position="22"/>
        <end position="57"/>
    </location>
</feature>
<dbReference type="AlphaFoldDB" id="A0A8T0UQ96"/>
<evidence type="ECO:0000313" key="3">
    <source>
        <dbReference type="EMBL" id="KAG2622993.1"/>
    </source>
</evidence>
<reference evidence="3" key="1">
    <citation type="submission" date="2020-05" db="EMBL/GenBank/DDBJ databases">
        <title>WGS assembly of Panicum virgatum.</title>
        <authorList>
            <person name="Lovell J.T."/>
            <person name="Jenkins J."/>
            <person name="Shu S."/>
            <person name="Juenger T.E."/>
            <person name="Schmutz J."/>
        </authorList>
    </citation>
    <scope>NUCLEOTIDE SEQUENCE</scope>
    <source>
        <strain evidence="3">AP13</strain>
    </source>
</reference>
<feature type="chain" id="PRO_5035920095" description="Secreted protein" evidence="2">
    <location>
        <begin position="24"/>
        <end position="68"/>
    </location>
</feature>
<name>A0A8T0UQ96_PANVG</name>
<feature type="signal peptide" evidence="2">
    <location>
        <begin position="1"/>
        <end position="23"/>
    </location>
</feature>
<keyword evidence="4" id="KW-1185">Reference proteome</keyword>
<dbReference type="Proteomes" id="UP000823388">
    <property type="component" value="Chromosome 3K"/>
</dbReference>
<accession>A0A8T0UQ96</accession>
<dbReference type="EMBL" id="CM029041">
    <property type="protein sequence ID" value="KAG2622993.1"/>
    <property type="molecule type" value="Genomic_DNA"/>
</dbReference>
<evidence type="ECO:0000256" key="2">
    <source>
        <dbReference type="SAM" id="SignalP"/>
    </source>
</evidence>
<evidence type="ECO:0008006" key="5">
    <source>
        <dbReference type="Google" id="ProtNLM"/>
    </source>
</evidence>
<proteinExistence type="predicted"/>
<evidence type="ECO:0000313" key="4">
    <source>
        <dbReference type="Proteomes" id="UP000823388"/>
    </source>
</evidence>
<comment type="caution">
    <text evidence="3">The sequence shown here is derived from an EMBL/GenBank/DDBJ whole genome shotgun (WGS) entry which is preliminary data.</text>
</comment>
<sequence>MLLLVLNITRVLVVSIQCPRASTRRPKYSGSSFGNPQRKRGSEHSSRQSHYSHEDKRLRLCQQSAACK</sequence>
<gene>
    <name evidence="3" type="ORF">PVAP13_3KG025727</name>
</gene>
<feature type="compositionally biased region" description="Basic and acidic residues" evidence="1">
    <location>
        <begin position="40"/>
        <end position="57"/>
    </location>
</feature>
<evidence type="ECO:0000256" key="1">
    <source>
        <dbReference type="SAM" id="MobiDB-lite"/>
    </source>
</evidence>
<keyword evidence="2" id="KW-0732">Signal</keyword>
<protein>
    <recommendedName>
        <fullName evidence="5">Secreted protein</fullName>
    </recommendedName>
</protein>